<dbReference type="PANTHER" id="PTHR47074:SF11">
    <property type="entry name" value="REVERSE TRANSCRIPTASE-LIKE PROTEIN"/>
    <property type="match status" value="1"/>
</dbReference>
<accession>A0ABC8J4X6</accession>
<dbReference type="AlphaFoldDB" id="A0ABC8J4X6"/>
<sequence length="92" mass="9958">MARLGWVTFSTDGIVTANKRVSFVSSALMAEGLALLEAVRAGHRDGLLSVVFESDSVQLIKAINSGVILREIYGVFSDIIFLFVSFKTASFV</sequence>
<protein>
    <recommendedName>
        <fullName evidence="1">RNase H type-1 domain-containing protein</fullName>
    </recommendedName>
</protein>
<comment type="caution">
    <text evidence="2">The sequence shown here is derived from an EMBL/GenBank/DDBJ whole genome shotgun (WGS) entry which is preliminary data.</text>
</comment>
<evidence type="ECO:0000313" key="2">
    <source>
        <dbReference type="EMBL" id="CAH8306229.1"/>
    </source>
</evidence>
<dbReference type="Proteomes" id="UP001642260">
    <property type="component" value="Unassembled WGS sequence"/>
</dbReference>
<dbReference type="EMBL" id="CAKOAT010064043">
    <property type="protein sequence ID" value="CAH8306229.1"/>
    <property type="molecule type" value="Genomic_DNA"/>
</dbReference>
<dbReference type="InterPro" id="IPR002156">
    <property type="entry name" value="RNaseH_domain"/>
</dbReference>
<name>A0ABC8J4X6_ERUVS</name>
<feature type="domain" description="RNase H type-1" evidence="1">
    <location>
        <begin position="2"/>
        <end position="91"/>
    </location>
</feature>
<evidence type="ECO:0000259" key="1">
    <source>
        <dbReference type="Pfam" id="PF13456"/>
    </source>
</evidence>
<dbReference type="Pfam" id="PF13456">
    <property type="entry name" value="RVT_3"/>
    <property type="match status" value="1"/>
</dbReference>
<reference evidence="2 3" key="1">
    <citation type="submission" date="2022-03" db="EMBL/GenBank/DDBJ databases">
        <authorList>
            <person name="Macdonald S."/>
            <person name="Ahmed S."/>
            <person name="Newling K."/>
        </authorList>
    </citation>
    <scope>NUCLEOTIDE SEQUENCE [LARGE SCALE GENOMIC DNA]</scope>
</reference>
<gene>
    <name evidence="2" type="ORF">ERUC_LOCUS4356</name>
</gene>
<keyword evidence="3" id="KW-1185">Reference proteome</keyword>
<organism evidence="2 3">
    <name type="scientific">Eruca vesicaria subsp. sativa</name>
    <name type="common">Garden rocket</name>
    <name type="synonym">Eruca sativa</name>
    <dbReference type="NCBI Taxonomy" id="29727"/>
    <lineage>
        <taxon>Eukaryota</taxon>
        <taxon>Viridiplantae</taxon>
        <taxon>Streptophyta</taxon>
        <taxon>Embryophyta</taxon>
        <taxon>Tracheophyta</taxon>
        <taxon>Spermatophyta</taxon>
        <taxon>Magnoliopsida</taxon>
        <taxon>eudicotyledons</taxon>
        <taxon>Gunneridae</taxon>
        <taxon>Pentapetalae</taxon>
        <taxon>rosids</taxon>
        <taxon>malvids</taxon>
        <taxon>Brassicales</taxon>
        <taxon>Brassicaceae</taxon>
        <taxon>Brassiceae</taxon>
        <taxon>Eruca</taxon>
    </lineage>
</organism>
<evidence type="ECO:0000313" key="3">
    <source>
        <dbReference type="Proteomes" id="UP001642260"/>
    </source>
</evidence>
<proteinExistence type="predicted"/>
<dbReference type="InterPro" id="IPR052929">
    <property type="entry name" value="RNase_H-like_EbsB-rel"/>
</dbReference>
<dbReference type="PANTHER" id="PTHR47074">
    <property type="entry name" value="BNAC02G40300D PROTEIN"/>
    <property type="match status" value="1"/>
</dbReference>